<proteinExistence type="predicted"/>
<comment type="caution">
    <text evidence="3">The sequence shown here is derived from an EMBL/GenBank/DDBJ whole genome shotgun (WGS) entry which is preliminary data.</text>
</comment>
<evidence type="ECO:0000256" key="1">
    <source>
        <dbReference type="SAM" id="MobiDB-lite"/>
    </source>
</evidence>
<organism evidence="3 4">
    <name type="scientific">Puccinia coronata f. sp. avenae</name>
    <dbReference type="NCBI Taxonomy" id="200324"/>
    <lineage>
        <taxon>Eukaryota</taxon>
        <taxon>Fungi</taxon>
        <taxon>Dikarya</taxon>
        <taxon>Basidiomycota</taxon>
        <taxon>Pucciniomycotina</taxon>
        <taxon>Pucciniomycetes</taxon>
        <taxon>Pucciniales</taxon>
        <taxon>Pucciniaceae</taxon>
        <taxon>Puccinia</taxon>
    </lineage>
</organism>
<protein>
    <recommendedName>
        <fullName evidence="2">Ty3 transposon capsid-like protein domain-containing protein</fullName>
    </recommendedName>
</protein>
<dbReference type="EMBL" id="PGCI01000652">
    <property type="protein sequence ID" value="PLW22797.1"/>
    <property type="molecule type" value="Genomic_DNA"/>
</dbReference>
<evidence type="ECO:0000313" key="4">
    <source>
        <dbReference type="Proteomes" id="UP000235392"/>
    </source>
</evidence>
<evidence type="ECO:0000259" key="2">
    <source>
        <dbReference type="Pfam" id="PF19259"/>
    </source>
</evidence>
<feature type="region of interest" description="Disordered" evidence="1">
    <location>
        <begin position="259"/>
        <end position="294"/>
    </location>
</feature>
<sequence length="294" mass="33430">MGVKTQSTLSQGLVVARDAENQRLADHMATSTGKTISVKNQSMHSQGTVVKRDAKEPRLSDLQSQIDKLTLGLKQQTADLITLLQVRQDETIPARLPLFDGYKDPSIWLAKVEAILRGHQSPVDLWASAIVESMQGNAELWWYHLVTELGTTKKIPWDTFRWKLLDHFDSYIYSPEYARHELEVLKFTTLDEYIDTFRRLMCRLPKKLFGDSEAIFLVTQNLPARLWEYDCVGKCQDLNQLFRTLQRVEYIIQLASRPPNPGRAGARPVHPRRKNYGGGRSGGSHAAPSRLSSK</sequence>
<accession>A0A2N5TB98</accession>
<dbReference type="Proteomes" id="UP000235392">
    <property type="component" value="Unassembled WGS sequence"/>
</dbReference>
<feature type="domain" description="Ty3 transposon capsid-like protein" evidence="2">
    <location>
        <begin position="132"/>
        <end position="223"/>
    </location>
</feature>
<evidence type="ECO:0000313" key="3">
    <source>
        <dbReference type="EMBL" id="PLW22797.1"/>
    </source>
</evidence>
<dbReference type="InterPro" id="IPR045358">
    <property type="entry name" value="Ty3_capsid"/>
</dbReference>
<name>A0A2N5TB98_9BASI</name>
<dbReference type="AlphaFoldDB" id="A0A2N5TB98"/>
<dbReference type="Pfam" id="PF19259">
    <property type="entry name" value="Ty3_capsid"/>
    <property type="match status" value="1"/>
</dbReference>
<gene>
    <name evidence="3" type="ORF">PCASD_12157</name>
</gene>
<reference evidence="3 4" key="1">
    <citation type="submission" date="2017-11" db="EMBL/GenBank/DDBJ databases">
        <title>De novo assembly and phasing of dikaryotic genomes from two isolates of Puccinia coronata f. sp. avenae, the causal agent of oat crown rust.</title>
        <authorList>
            <person name="Miller M.E."/>
            <person name="Zhang Y."/>
            <person name="Omidvar V."/>
            <person name="Sperschneider J."/>
            <person name="Schwessinger B."/>
            <person name="Raley C."/>
            <person name="Palmer J.M."/>
            <person name="Garnica D."/>
            <person name="Upadhyaya N."/>
            <person name="Rathjen J."/>
            <person name="Taylor J.M."/>
            <person name="Park R.F."/>
            <person name="Dodds P.N."/>
            <person name="Hirsch C.D."/>
            <person name="Kianian S.F."/>
            <person name="Figueroa M."/>
        </authorList>
    </citation>
    <scope>NUCLEOTIDE SEQUENCE [LARGE SCALE GENOMIC DNA]</scope>
    <source>
        <strain evidence="3">12SD80</strain>
    </source>
</reference>